<dbReference type="Gene3D" id="3.40.50.720">
    <property type="entry name" value="NAD(P)-binding Rossmann-like Domain"/>
    <property type="match status" value="1"/>
</dbReference>
<dbReference type="InterPro" id="IPR029058">
    <property type="entry name" value="AB_hydrolase_fold"/>
</dbReference>
<dbReference type="Pfam" id="PF05057">
    <property type="entry name" value="DUF676"/>
    <property type="match status" value="1"/>
</dbReference>
<dbReference type="PANTHER" id="PTHR44169">
    <property type="entry name" value="NADPH-DEPENDENT 1-ACYLDIHYDROXYACETONE PHOSPHATE REDUCTASE"/>
    <property type="match status" value="1"/>
</dbReference>
<comment type="similarity">
    <text evidence="1">Belongs to the short-chain dehydrogenases/reductases (SDR) family.</text>
</comment>
<comment type="similarity">
    <text evidence="2">Belongs to the putative lipase ROG1 family.</text>
</comment>
<dbReference type="SUPFAM" id="SSF53474">
    <property type="entry name" value="alpha/beta-Hydrolases"/>
    <property type="match status" value="1"/>
</dbReference>
<dbReference type="SUPFAM" id="SSF51735">
    <property type="entry name" value="NAD(P)-binding Rossmann-fold domains"/>
    <property type="match status" value="1"/>
</dbReference>
<evidence type="ECO:0000256" key="1">
    <source>
        <dbReference type="ARBA" id="ARBA00006484"/>
    </source>
</evidence>
<dbReference type="GO" id="GO:0004806">
    <property type="term" value="F:triacylglycerol lipase activity"/>
    <property type="evidence" value="ECO:0007669"/>
    <property type="project" value="TreeGrafter"/>
</dbReference>
<proteinExistence type="inferred from homology"/>
<keyword evidence="3" id="KW-0521">NADP</keyword>
<protein>
    <recommendedName>
        <fullName evidence="6">DUF676 domain-containing protein</fullName>
    </recommendedName>
</protein>
<dbReference type="GO" id="GO:0006654">
    <property type="term" value="P:phosphatidic acid biosynthetic process"/>
    <property type="evidence" value="ECO:0007669"/>
    <property type="project" value="TreeGrafter"/>
</dbReference>
<dbReference type="InterPro" id="IPR020904">
    <property type="entry name" value="Sc_DH/Rdtase_CS"/>
</dbReference>
<accession>A0A9W4XAH3</accession>
<dbReference type="Proteomes" id="UP001152885">
    <property type="component" value="Unassembled WGS sequence"/>
</dbReference>
<name>A0A9W4XAH3_9ASCO</name>
<dbReference type="PANTHER" id="PTHR44169:SF6">
    <property type="entry name" value="NADPH-DEPENDENT 1-ACYLDIHYDROXYACETONE PHOSPHATE REDUCTASE"/>
    <property type="match status" value="1"/>
</dbReference>
<dbReference type="OrthoDB" id="5368485at2759"/>
<dbReference type="GO" id="GO:0005783">
    <property type="term" value="C:endoplasmic reticulum"/>
    <property type="evidence" value="ECO:0007669"/>
    <property type="project" value="TreeGrafter"/>
</dbReference>
<evidence type="ECO:0000256" key="5">
    <source>
        <dbReference type="SAM" id="MobiDB-lite"/>
    </source>
</evidence>
<dbReference type="Pfam" id="PF00106">
    <property type="entry name" value="adh_short"/>
    <property type="match status" value="1"/>
</dbReference>
<dbReference type="CDD" id="cd05374">
    <property type="entry name" value="17beta-HSD-like_SDR_c"/>
    <property type="match status" value="1"/>
</dbReference>
<reference evidence="7" key="1">
    <citation type="submission" date="2022-12" db="EMBL/GenBank/DDBJ databases">
        <authorList>
            <person name="Brejova B."/>
        </authorList>
    </citation>
    <scope>NUCLEOTIDE SEQUENCE</scope>
</reference>
<dbReference type="FunFam" id="3.40.50.720:FF:000261">
    <property type="entry name" value="NADPH-dependent 1-acyldihydroxyacetone phosphate reductase"/>
    <property type="match status" value="1"/>
</dbReference>
<dbReference type="EMBL" id="CANTUO010000003">
    <property type="protein sequence ID" value="CAI5758410.1"/>
    <property type="molecule type" value="Genomic_DNA"/>
</dbReference>
<comment type="caution">
    <text evidence="7">The sequence shown here is derived from an EMBL/GenBank/DDBJ whole genome shotgun (WGS) entry which is preliminary data.</text>
</comment>
<sequence>MNDRQKVVLVTGASSGIGFATSIEFAKRGYKVYAGARRLEPMEKLKDYGIIPIELDVANLESALGVKKLIEKDGSYLDILYNNAGQSCTFPTTDVTDEQIKQCFEVNVFGPMRLVRELIPLIINAKGVIGFTGSVSGIIPFPFSCVYSSTKAAIHQYAAVLRLEMKPFNVKVINIITGGVKTDIEDKRDFPKTSLFNVDGMEEAFIERRRMAAKNMPMPAEKYAKKVVSDFEYANGSKLNYYRGTIDKDQLKIGEVNRYTVNYKRLDKNIEQIYLRLKNIERTSIRAINLISGPFILYCHVIPFNYNQLKEFKPDNKDNTEVVFENQVKPNQSFNVTLLLNDNSKKSDEEFQWEIDIISQIVITRRSKVEYDFTIGDDLSFLKKINHSKLQQTLSSLTSDIDSIPESVDNSVFNPQLTVFKLTTDDLWQTKPKDPEKPIHLIILTHGVFSNLSADMLYLKDQLETVNDNILIRGYNENAGRTEKGVKKLGTNIAEYIIDLIENLPYKIGKMSFIAHSLGGVTQLYALRYILVTQGFDYFDKKGIEMENLVSLASPFLGILNELNFLLSWVLDIGTLGKTGRDLTLSKRLPHLDDLNDQKRDTFRPILETLPDDPIKLFLCKFKHLTIYANAINDGIVPLRTAALLYLDYEALGDVSELKRTNHIKDEKYKPENDRSSVETKRTQDVSQAPEDNGYVEYEKTTEKYHLSFAKEKYKEFLSLSAEPKIKKRQKKYKNFSIKGKTLDEDTESTTSDNSSKSIIVPPRASAIESAINTLICPIPSETYILNPDSRHHVIFHDKYYEFDKPPEINTDSTWFEYLFNYHSKWKLQKQVKIANKYHSNSLIWRKVLVNLPPDAHNNIIVRRRFSNGYGWGVIAHLVENLFANEIEVKPKI</sequence>
<dbReference type="PRINTS" id="PR00081">
    <property type="entry name" value="GDHRDH"/>
</dbReference>
<evidence type="ECO:0000256" key="2">
    <source>
        <dbReference type="ARBA" id="ARBA00007920"/>
    </source>
</evidence>
<dbReference type="InterPro" id="IPR002347">
    <property type="entry name" value="SDR_fam"/>
</dbReference>
<evidence type="ECO:0000259" key="6">
    <source>
        <dbReference type="Pfam" id="PF05057"/>
    </source>
</evidence>
<feature type="domain" description="DUF676" evidence="6">
    <location>
        <begin position="436"/>
        <end position="641"/>
    </location>
</feature>
<organism evidence="7 8">
    <name type="scientific">Candida verbasci</name>
    <dbReference type="NCBI Taxonomy" id="1227364"/>
    <lineage>
        <taxon>Eukaryota</taxon>
        <taxon>Fungi</taxon>
        <taxon>Dikarya</taxon>
        <taxon>Ascomycota</taxon>
        <taxon>Saccharomycotina</taxon>
        <taxon>Pichiomycetes</taxon>
        <taxon>Debaryomycetaceae</taxon>
        <taxon>Candida/Lodderomyces clade</taxon>
        <taxon>Candida</taxon>
    </lineage>
</organism>
<gene>
    <name evidence="7" type="ORF">CANVERA_P2923</name>
</gene>
<keyword evidence="4" id="KW-0560">Oxidoreductase</keyword>
<evidence type="ECO:0000256" key="4">
    <source>
        <dbReference type="ARBA" id="ARBA00023002"/>
    </source>
</evidence>
<evidence type="ECO:0000313" key="8">
    <source>
        <dbReference type="Proteomes" id="UP001152885"/>
    </source>
</evidence>
<dbReference type="PROSITE" id="PS00061">
    <property type="entry name" value="ADH_SHORT"/>
    <property type="match status" value="1"/>
</dbReference>
<evidence type="ECO:0000313" key="7">
    <source>
        <dbReference type="EMBL" id="CAI5758410.1"/>
    </source>
</evidence>
<feature type="region of interest" description="Disordered" evidence="5">
    <location>
        <begin position="665"/>
        <end position="692"/>
    </location>
</feature>
<dbReference type="AlphaFoldDB" id="A0A9W4XAH3"/>
<keyword evidence="8" id="KW-1185">Reference proteome</keyword>
<dbReference type="Gene3D" id="3.40.50.1820">
    <property type="entry name" value="alpha/beta hydrolase"/>
    <property type="match status" value="1"/>
</dbReference>
<dbReference type="GO" id="GO:0019433">
    <property type="term" value="P:triglyceride catabolic process"/>
    <property type="evidence" value="ECO:0007669"/>
    <property type="project" value="TreeGrafter"/>
</dbReference>
<dbReference type="InterPro" id="IPR036291">
    <property type="entry name" value="NAD(P)-bd_dom_sf"/>
</dbReference>
<dbReference type="InterPro" id="IPR007751">
    <property type="entry name" value="DUF676_lipase-like"/>
</dbReference>
<dbReference type="GO" id="GO:0005811">
    <property type="term" value="C:lipid droplet"/>
    <property type="evidence" value="ECO:0007669"/>
    <property type="project" value="TreeGrafter"/>
</dbReference>
<dbReference type="GO" id="GO:0000140">
    <property type="term" value="F:acylglycerone-phosphate reductase (NADP+) activity"/>
    <property type="evidence" value="ECO:0007669"/>
    <property type="project" value="TreeGrafter"/>
</dbReference>
<evidence type="ECO:0000256" key="3">
    <source>
        <dbReference type="ARBA" id="ARBA00022857"/>
    </source>
</evidence>
<feature type="compositionally biased region" description="Basic and acidic residues" evidence="5">
    <location>
        <begin position="665"/>
        <end position="684"/>
    </location>
</feature>